<dbReference type="InterPro" id="IPR000719">
    <property type="entry name" value="Prot_kinase_dom"/>
</dbReference>
<dbReference type="SUPFAM" id="SSF56112">
    <property type="entry name" value="Protein kinase-like (PK-like)"/>
    <property type="match status" value="1"/>
</dbReference>
<protein>
    <recommendedName>
        <fullName evidence="1">Protein kinase domain-containing protein</fullName>
    </recommendedName>
</protein>
<dbReference type="Gene3D" id="1.10.510.10">
    <property type="entry name" value="Transferase(Phosphotransferase) domain 1"/>
    <property type="match status" value="1"/>
</dbReference>
<dbReference type="Proteomes" id="UP001201262">
    <property type="component" value="Unassembled WGS sequence"/>
</dbReference>
<gene>
    <name evidence="2" type="ORF">BGW36DRAFT_386341</name>
</gene>
<accession>A0AAD4KI49</accession>
<name>A0AAD4KI49_9EURO</name>
<sequence length="552" mass="62232">MSEISIASVSDTASSWERSVQHCLDKLVIWNDVENASDLTAQQVSHLQLLGARLRWWVMRWGMREVEMSAPAGVDVQHHLIQSCLELISNSVHDLAISHGDRQIITAMEAPNFRGSSGIPYAYSLDQDMEFDTSKGDETSAHQERQGLDLPTKEAQENLQRISDQILQLEGLLPSDPAPNGAAVFNVALSTSPSKLRSLSFPKDVDSFTPSLAQIKATSQDHISNIQVTRRRSADELRNGFNIPKLRENEAGVSYFGEYNESLVFVHEKKDPCPWQATLKRLAWQLRLSENIKELRILPCLGYTLDGSLTQDYIHHVIYAIPGKHVISLRDMLRSRNFRRFQSSLSLTMRFKIAQSLARSILYLHVAEWLHRGIRSSNVLFCSDAGFSGTHRQLGLPYLAGFDYTRPPSYDESAKIPTEYRERELYRHPAVLREPTTAPHAALGDNDELFSKNHDIYGLGVILVELGVGKSAGRLWMQRPKDKCNGCSKFQGYLIAEFIPKVRSITGRTYADAALYCLQADVYLPQEPDWAGAVAFYRNVIEPLERCKNTAI</sequence>
<dbReference type="AlphaFoldDB" id="A0AAD4KI49"/>
<dbReference type="InterPro" id="IPR011009">
    <property type="entry name" value="Kinase-like_dom_sf"/>
</dbReference>
<dbReference type="GeneID" id="70247294"/>
<dbReference type="GO" id="GO:0004672">
    <property type="term" value="F:protein kinase activity"/>
    <property type="evidence" value="ECO:0007669"/>
    <property type="project" value="InterPro"/>
</dbReference>
<evidence type="ECO:0000259" key="1">
    <source>
        <dbReference type="PROSITE" id="PS50011"/>
    </source>
</evidence>
<dbReference type="RefSeq" id="XP_046067804.1">
    <property type="nucleotide sequence ID" value="XM_046217007.1"/>
</dbReference>
<dbReference type="GO" id="GO:0005524">
    <property type="term" value="F:ATP binding"/>
    <property type="evidence" value="ECO:0007669"/>
    <property type="project" value="InterPro"/>
</dbReference>
<keyword evidence="3" id="KW-1185">Reference proteome</keyword>
<organism evidence="2 3">
    <name type="scientific">Talaromyces proteolyticus</name>
    <dbReference type="NCBI Taxonomy" id="1131652"/>
    <lineage>
        <taxon>Eukaryota</taxon>
        <taxon>Fungi</taxon>
        <taxon>Dikarya</taxon>
        <taxon>Ascomycota</taxon>
        <taxon>Pezizomycotina</taxon>
        <taxon>Eurotiomycetes</taxon>
        <taxon>Eurotiomycetidae</taxon>
        <taxon>Eurotiales</taxon>
        <taxon>Trichocomaceae</taxon>
        <taxon>Talaromyces</taxon>
        <taxon>Talaromyces sect. Bacilispori</taxon>
    </lineage>
</organism>
<reference evidence="2" key="1">
    <citation type="submission" date="2021-12" db="EMBL/GenBank/DDBJ databases">
        <title>Convergent genome expansion in fungi linked to evolution of root-endophyte symbiosis.</title>
        <authorList>
            <consortium name="DOE Joint Genome Institute"/>
            <person name="Ke Y.-H."/>
            <person name="Bonito G."/>
            <person name="Liao H.-L."/>
            <person name="Looney B."/>
            <person name="Rojas-Flechas A."/>
            <person name="Nash J."/>
            <person name="Hameed K."/>
            <person name="Schadt C."/>
            <person name="Martin F."/>
            <person name="Crous P.W."/>
            <person name="Miettinen O."/>
            <person name="Magnuson J.K."/>
            <person name="Labbe J."/>
            <person name="Jacobson D."/>
            <person name="Doktycz M.J."/>
            <person name="Veneault-Fourrey C."/>
            <person name="Kuo A."/>
            <person name="Mondo S."/>
            <person name="Calhoun S."/>
            <person name="Riley R."/>
            <person name="Ohm R."/>
            <person name="LaButti K."/>
            <person name="Andreopoulos B."/>
            <person name="Pangilinan J."/>
            <person name="Nolan M."/>
            <person name="Tritt A."/>
            <person name="Clum A."/>
            <person name="Lipzen A."/>
            <person name="Daum C."/>
            <person name="Barry K."/>
            <person name="Grigoriev I.V."/>
            <person name="Vilgalys R."/>
        </authorList>
    </citation>
    <scope>NUCLEOTIDE SEQUENCE</scope>
    <source>
        <strain evidence="2">PMI_201</strain>
    </source>
</reference>
<evidence type="ECO:0000313" key="3">
    <source>
        <dbReference type="Proteomes" id="UP001201262"/>
    </source>
</evidence>
<dbReference type="PROSITE" id="PS50011">
    <property type="entry name" value="PROTEIN_KINASE_DOM"/>
    <property type="match status" value="1"/>
</dbReference>
<dbReference type="PANTHER" id="PTHR37542">
    <property type="entry name" value="HELO DOMAIN-CONTAINING PROTEIN-RELATED"/>
    <property type="match status" value="1"/>
</dbReference>
<dbReference type="PANTHER" id="PTHR37542:SF3">
    <property type="entry name" value="PRION-INHIBITION AND PROPAGATION HELO DOMAIN-CONTAINING PROTEIN"/>
    <property type="match status" value="1"/>
</dbReference>
<dbReference type="Pfam" id="PF24476">
    <property type="entry name" value="DUF7580"/>
    <property type="match status" value="1"/>
</dbReference>
<comment type="caution">
    <text evidence="2">The sequence shown here is derived from an EMBL/GenBank/DDBJ whole genome shotgun (WGS) entry which is preliminary data.</text>
</comment>
<proteinExistence type="predicted"/>
<dbReference type="InterPro" id="IPR056002">
    <property type="entry name" value="DUF7580"/>
</dbReference>
<feature type="domain" description="Protein kinase" evidence="1">
    <location>
        <begin position="212"/>
        <end position="552"/>
    </location>
</feature>
<dbReference type="EMBL" id="JAJTJA010000011">
    <property type="protein sequence ID" value="KAH8691807.1"/>
    <property type="molecule type" value="Genomic_DNA"/>
</dbReference>
<evidence type="ECO:0000313" key="2">
    <source>
        <dbReference type="EMBL" id="KAH8691807.1"/>
    </source>
</evidence>